<keyword evidence="5" id="KW-0969">Cilium</keyword>
<keyword evidence="4 7" id="KW-0175">Coiled coil</keyword>
<evidence type="ECO:0000256" key="5">
    <source>
        <dbReference type="ARBA" id="ARBA00023069"/>
    </source>
</evidence>
<evidence type="ECO:0000256" key="3">
    <source>
        <dbReference type="ARBA" id="ARBA00022794"/>
    </source>
</evidence>
<dbReference type="GO" id="GO:0030992">
    <property type="term" value="C:intraciliary transport particle B"/>
    <property type="evidence" value="ECO:0007669"/>
    <property type="project" value="TreeGrafter"/>
</dbReference>
<dbReference type="PANTHER" id="PTHR21547">
    <property type="entry name" value="CLUSTERIN ASSOCIATED PROTEIN 1"/>
    <property type="match status" value="1"/>
</dbReference>
<sequence>MSYRDLRNFTEMMRALGYPRLISMENFRTPNFLLVAEVLTWLVKRYDPNADIPTDVDSAQDRVIFIKSVAQFMATKAHIKMNTKKLYQADGYAVKELLKVTSVLYNAMKTNITSYSEQNDDDAPLTFDISTRIQDLKEARRLASVITTKGSSLYEMLGKEVDLREARSSVIARQLEINEVERGLTNSVKAVENDIKKTMRSIENVAADEANLESKIEKKSLDLERNQKRLQTLQSVRPAYMDEYERFEEDLQNMYDQFMIKFRNQAYLEQLLEDYNRSEQDKTEDIENHLRQLADKIRTEEEKQDNINGQGSDEEFEGLVEEGDESEESDEEGMQGSLQGQKNRPNRPQHQRQRPVGPSADGIAEKGRVKGSMGMDLDEEDEDDDEDDEDSDDLTPADSDIEIDDQDGESDDMEMGRTMAGRHQAPPDDDEDF</sequence>
<protein>
    <recommendedName>
        <fullName evidence="10">Clusterin-associated protein 1</fullName>
    </recommendedName>
</protein>
<dbReference type="GO" id="GO:0005815">
    <property type="term" value="C:microtubule organizing center"/>
    <property type="evidence" value="ECO:0007669"/>
    <property type="project" value="TreeGrafter"/>
</dbReference>
<dbReference type="InParanoid" id="R7UHD0"/>
<reference evidence="9" key="1">
    <citation type="journal article" date="2013" name="Nature">
        <title>Insights into bilaterian evolution from three spiralian genomes.</title>
        <authorList>
            <person name="Simakov O."/>
            <person name="Marletaz F."/>
            <person name="Cho S.J."/>
            <person name="Edsinger-Gonzales E."/>
            <person name="Havlak P."/>
            <person name="Hellsten U."/>
            <person name="Kuo D.H."/>
            <person name="Larsson T."/>
            <person name="Lv J."/>
            <person name="Arendt D."/>
            <person name="Savage R."/>
            <person name="Osoegawa K."/>
            <person name="de Jong P."/>
            <person name="Grimwood J."/>
            <person name="Chapman J.A."/>
            <person name="Shapiro H."/>
            <person name="Aerts A."/>
            <person name="Otillar R.P."/>
            <person name="Terry A.Y."/>
            <person name="Boore J.L."/>
            <person name="Grigoriev I.V."/>
            <person name="Lindberg D.R."/>
            <person name="Seaver E.C."/>
            <person name="Weisblat D.A."/>
            <person name="Putnam N.H."/>
            <person name="Rokhsar D.S."/>
        </authorList>
    </citation>
    <scope>NUCLEOTIDE SEQUENCE</scope>
    <source>
        <strain evidence="9">I ESC-2004</strain>
    </source>
</reference>
<feature type="compositionally biased region" description="Acidic residues" evidence="8">
    <location>
        <begin position="312"/>
        <end position="333"/>
    </location>
</feature>
<accession>R7UHD0</accession>
<comment type="similarity">
    <text evidence="2">Belongs to the CLUAP1 family.</text>
</comment>
<dbReference type="GO" id="GO:0060271">
    <property type="term" value="P:cilium assembly"/>
    <property type="evidence" value="ECO:0007669"/>
    <property type="project" value="TreeGrafter"/>
</dbReference>
<evidence type="ECO:0000256" key="2">
    <source>
        <dbReference type="ARBA" id="ARBA00008340"/>
    </source>
</evidence>
<evidence type="ECO:0000256" key="7">
    <source>
        <dbReference type="SAM" id="Coils"/>
    </source>
</evidence>
<organism evidence="9">
    <name type="scientific">Capitella teleta</name>
    <name type="common">Polychaete worm</name>
    <dbReference type="NCBI Taxonomy" id="283909"/>
    <lineage>
        <taxon>Eukaryota</taxon>
        <taxon>Metazoa</taxon>
        <taxon>Spiralia</taxon>
        <taxon>Lophotrochozoa</taxon>
        <taxon>Annelida</taxon>
        <taxon>Polychaeta</taxon>
        <taxon>Sedentaria</taxon>
        <taxon>Scolecida</taxon>
        <taxon>Capitellidae</taxon>
        <taxon>Capitella</taxon>
    </lineage>
</organism>
<dbReference type="FunCoup" id="R7UHD0">
    <property type="interactions" value="166"/>
</dbReference>
<dbReference type="STRING" id="283909.R7UHD0"/>
<feature type="compositionally biased region" description="Acidic residues" evidence="8">
    <location>
        <begin position="376"/>
        <end position="413"/>
    </location>
</feature>
<proteinExistence type="inferred from homology"/>
<dbReference type="OrthoDB" id="438545at2759"/>
<gene>
    <name evidence="9" type="ORF">CAPTEDRAFT_165571</name>
</gene>
<dbReference type="AlphaFoldDB" id="R7UHD0"/>
<keyword evidence="3" id="KW-0970">Cilium biogenesis/degradation</keyword>
<feature type="compositionally biased region" description="Basic residues" evidence="8">
    <location>
        <begin position="344"/>
        <end position="353"/>
    </location>
</feature>
<dbReference type="EMBL" id="KB301444">
    <property type="protein sequence ID" value="ELU05493.1"/>
    <property type="molecule type" value="Genomic_DNA"/>
</dbReference>
<dbReference type="GO" id="GO:0005929">
    <property type="term" value="C:cilium"/>
    <property type="evidence" value="ECO:0007669"/>
    <property type="project" value="UniProtKB-SubCell"/>
</dbReference>
<dbReference type="InterPro" id="IPR019366">
    <property type="entry name" value="Clusterin-associated_protein-1"/>
</dbReference>
<evidence type="ECO:0000256" key="1">
    <source>
        <dbReference type="ARBA" id="ARBA00004138"/>
    </source>
</evidence>
<evidence type="ECO:0000313" key="9">
    <source>
        <dbReference type="EMBL" id="ELU05493.1"/>
    </source>
</evidence>
<evidence type="ECO:0000256" key="4">
    <source>
        <dbReference type="ARBA" id="ARBA00023054"/>
    </source>
</evidence>
<feature type="region of interest" description="Disordered" evidence="8">
    <location>
        <begin position="297"/>
        <end position="433"/>
    </location>
</feature>
<evidence type="ECO:0000256" key="6">
    <source>
        <dbReference type="ARBA" id="ARBA00023273"/>
    </source>
</evidence>
<keyword evidence="6" id="KW-0966">Cell projection</keyword>
<dbReference type="Pfam" id="PF10234">
    <property type="entry name" value="Cluap1"/>
    <property type="match status" value="1"/>
</dbReference>
<evidence type="ECO:0000256" key="8">
    <source>
        <dbReference type="SAM" id="MobiDB-lite"/>
    </source>
</evidence>
<name>R7UHD0_CAPTE</name>
<feature type="coiled-coil region" evidence="7">
    <location>
        <begin position="188"/>
        <end position="229"/>
    </location>
</feature>
<dbReference type="PANTHER" id="PTHR21547:SF0">
    <property type="entry name" value="CLUSTERIN-ASSOCIATED PROTEIN 1"/>
    <property type="match status" value="1"/>
</dbReference>
<comment type="subcellular location">
    <subcellularLocation>
        <location evidence="1">Cell projection</location>
        <location evidence="1">Cilium</location>
    </subcellularLocation>
</comment>
<evidence type="ECO:0008006" key="10">
    <source>
        <dbReference type="Google" id="ProtNLM"/>
    </source>
</evidence>